<name>A0A192YAR6_9CAUD</name>
<evidence type="ECO:0000313" key="1">
    <source>
        <dbReference type="EMBL" id="ANM46578.1"/>
    </source>
</evidence>
<dbReference type="Proteomes" id="UP000203816">
    <property type="component" value="Segment"/>
</dbReference>
<proteinExistence type="predicted"/>
<keyword evidence="2" id="KW-1185">Reference proteome</keyword>
<reference evidence="1 2" key="1">
    <citation type="submission" date="2016-04" db="EMBL/GenBank/DDBJ databases">
        <title>Comparative genomics of Morganella phages MP1 and MP2 define new clades among the T4 and T7-like Viruses.</title>
        <authorList>
            <person name="Pinto G."/>
            <person name="Oliveira A."/>
            <person name="Malgorzata L."/>
            <person name="Kropinski A."/>
            <person name="Azeredo J."/>
        </authorList>
    </citation>
    <scope>NUCLEOTIDE SEQUENCE [LARGE SCALE GENOMIC DNA]</scope>
</reference>
<dbReference type="OrthoDB" id="19710at10239"/>
<sequence length="94" mass="11018">MKKLILPILFLVGCTTAPVDVPKSTIHPNWPAPVKEFSAEWKVIDVDGKPFVALPYEDSQYFRIWGEEVKRYILQSNNMICYYRKDLNEPRCQK</sequence>
<keyword evidence="1" id="KW-0449">Lipoprotein</keyword>
<organism evidence="1 2">
    <name type="scientific">Morganella phage vB_MmoM_MP1</name>
    <dbReference type="NCBI Taxonomy" id="1852628"/>
    <lineage>
        <taxon>Viruses</taxon>
        <taxon>Duplodnaviria</taxon>
        <taxon>Heunggongvirae</taxon>
        <taxon>Uroviricota</taxon>
        <taxon>Caudoviricetes</taxon>
        <taxon>Pantevenvirales</taxon>
        <taxon>Straboviridae</taxon>
        <taxon>Gualtarvirus</taxon>
        <taxon>Gualtarvirus mp1</taxon>
    </lineage>
</organism>
<dbReference type="GeneID" id="29059312"/>
<evidence type="ECO:0000313" key="2">
    <source>
        <dbReference type="Proteomes" id="UP000203816"/>
    </source>
</evidence>
<gene>
    <name evidence="1" type="ORF">MP1_gp0228</name>
</gene>
<dbReference type="KEGG" id="vg:29059312"/>
<dbReference type="EMBL" id="KX078569">
    <property type="protein sequence ID" value="ANM46578.1"/>
    <property type="molecule type" value="Genomic_DNA"/>
</dbReference>
<dbReference type="RefSeq" id="YP_009280086.1">
    <property type="nucleotide sequence ID" value="NC_031020.1"/>
</dbReference>
<protein>
    <submittedName>
        <fullName evidence="1">Outer membrane lipoprotein</fullName>
    </submittedName>
</protein>
<accession>A0A192YAR6</accession>